<dbReference type="Gene3D" id="2.60.40.3940">
    <property type="match status" value="1"/>
</dbReference>
<feature type="domain" description="Putative tail fiber protein gp53-like C-terminal" evidence="1">
    <location>
        <begin position="15"/>
        <end position="93"/>
    </location>
</feature>
<sequence>MDGNTALKSANGWWKCGSTGIIYQWGAINRVSDYTRVYFPILFPNACFNVQLTLSEISGKSDTNTVARDLSTSGFTYQALSGEKASYWFAIGY</sequence>
<dbReference type="OrthoDB" id="6455886at2"/>
<comment type="caution">
    <text evidence="2">The sequence shown here is derived from an EMBL/GenBank/DDBJ whole genome shotgun (WGS) entry which is preliminary data.</text>
</comment>
<reference evidence="2 3" key="1">
    <citation type="submission" date="2013-11" db="EMBL/GenBank/DDBJ databases">
        <title>Draft genome sequence and annotation of the entomopathogenic bacterium, Xenorhabdus cabanillasi strain JM26.</title>
        <authorList>
            <person name="Gualtieri M."/>
            <person name="Ogier J.C."/>
            <person name="Pages S."/>
            <person name="Givaudan A."/>
            <person name="Gaudriault S."/>
        </authorList>
    </citation>
    <scope>NUCLEOTIDE SEQUENCE [LARGE SCALE GENOMIC DNA]</scope>
    <source>
        <strain evidence="2 3">JM26</strain>
    </source>
</reference>
<accession>W1J794</accession>
<dbReference type="Pfam" id="PF21882">
    <property type="entry name" value="Gp53-like_C"/>
    <property type="match status" value="1"/>
</dbReference>
<evidence type="ECO:0000313" key="3">
    <source>
        <dbReference type="Proteomes" id="UP000019197"/>
    </source>
</evidence>
<dbReference type="InterPro" id="IPR054075">
    <property type="entry name" value="Gp53-like_C"/>
</dbReference>
<protein>
    <recommendedName>
        <fullName evidence="1">Putative tail fiber protein gp53-like C-terminal domain-containing protein</fullName>
    </recommendedName>
</protein>
<dbReference type="AlphaFoldDB" id="W1J794"/>
<proteinExistence type="predicted"/>
<gene>
    <name evidence="2" type="ORF">XCR1_4270002</name>
</gene>
<organism evidence="2 3">
    <name type="scientific">Xenorhabdus cabanillasii JM26</name>
    <dbReference type="NCBI Taxonomy" id="1427517"/>
    <lineage>
        <taxon>Bacteria</taxon>
        <taxon>Pseudomonadati</taxon>
        <taxon>Pseudomonadota</taxon>
        <taxon>Gammaproteobacteria</taxon>
        <taxon>Enterobacterales</taxon>
        <taxon>Morganellaceae</taxon>
        <taxon>Xenorhabdus</taxon>
    </lineage>
</organism>
<name>W1J794_9GAMM</name>
<evidence type="ECO:0000259" key="1">
    <source>
        <dbReference type="Pfam" id="PF21882"/>
    </source>
</evidence>
<evidence type="ECO:0000313" key="2">
    <source>
        <dbReference type="EMBL" id="CDL86622.1"/>
    </source>
</evidence>
<dbReference type="EMBL" id="CBXE010000365">
    <property type="protein sequence ID" value="CDL86622.1"/>
    <property type="molecule type" value="Genomic_DNA"/>
</dbReference>
<dbReference type="RefSeq" id="WP_038267086.1">
    <property type="nucleotide sequence ID" value="NZ_CAWLVK010000365.1"/>
</dbReference>
<dbReference type="Proteomes" id="UP000019197">
    <property type="component" value="Unassembled WGS sequence"/>
</dbReference>